<evidence type="ECO:0000313" key="2">
    <source>
        <dbReference type="Proteomes" id="UP000046067"/>
    </source>
</evidence>
<gene>
    <name evidence="1" type="ORF">ERS013201_01060</name>
</gene>
<dbReference type="AlphaFoldDB" id="A0A655W5U3"/>
<organism evidence="1 2">
    <name type="scientific">Vibrio cholerae</name>
    <dbReference type="NCBI Taxonomy" id="666"/>
    <lineage>
        <taxon>Bacteria</taxon>
        <taxon>Pseudomonadati</taxon>
        <taxon>Pseudomonadota</taxon>
        <taxon>Gammaproteobacteria</taxon>
        <taxon>Vibrionales</taxon>
        <taxon>Vibrionaceae</taxon>
        <taxon>Vibrio</taxon>
    </lineage>
</organism>
<accession>A0A655W5U3</accession>
<reference evidence="1 2" key="1">
    <citation type="submission" date="2015-07" db="EMBL/GenBank/DDBJ databases">
        <authorList>
            <consortium name="Pathogen Informatics"/>
        </authorList>
    </citation>
    <scope>NUCLEOTIDE SEQUENCE [LARGE SCALE GENOMIC DNA]</scope>
    <source>
        <strain evidence="1 2">A325</strain>
    </source>
</reference>
<evidence type="ECO:0000313" key="1">
    <source>
        <dbReference type="EMBL" id="CSB82822.1"/>
    </source>
</evidence>
<name>A0A655W5U3_VIBCL</name>
<dbReference type="Proteomes" id="UP000046067">
    <property type="component" value="Unassembled WGS sequence"/>
</dbReference>
<dbReference type="EMBL" id="CWQJ01000005">
    <property type="protein sequence ID" value="CSB82822.1"/>
    <property type="molecule type" value="Genomic_DNA"/>
</dbReference>
<sequence length="36" mass="4199">MLRFASTNIVIQHRAVKVIAQRFTQHRLTTLPPLLQ</sequence>
<proteinExistence type="predicted"/>
<protein>
    <submittedName>
        <fullName evidence="1">Uncharacterized protein</fullName>
    </submittedName>
</protein>